<sequence>MSSESSGSNRRRNRESRSGSPHRLEATPYMSFESRLEATRVLFVSNAPVPNPWSLRHVSEDSFSKYLELYIRDFLVQGILLLDDRTVCEARQILENVGWIYTVLHVLPFCPRVVRECISNLYSADDGVHIRGCRFDFDSVVINQLFMTPNVEHSHVWESDDLSEAIIFLTDRRCRRWENFSLTYLVPQYHYLYKLCSLNWLPGFDDESMIKKRLPFLFALVKKKPIDFGRLVYDQVLEMSRSSDRDITALSGYEPLIGNPLCINGAEVDTHIRRGRRRGRARLG</sequence>
<gene>
    <name evidence="3" type="primary">A02p029290.1_BraROA</name>
    <name evidence="3" type="ORF">IGI04_006531</name>
</gene>
<evidence type="ECO:0000259" key="2">
    <source>
        <dbReference type="Pfam" id="PF20167"/>
    </source>
</evidence>
<evidence type="ECO:0000313" key="3">
    <source>
        <dbReference type="EMBL" id="KAG5410212.1"/>
    </source>
</evidence>
<proteinExistence type="predicted"/>
<comment type="caution">
    <text evidence="3">The sequence shown here is derived from an EMBL/GenBank/DDBJ whole genome shotgun (WGS) entry which is preliminary data.</text>
</comment>
<keyword evidence="4" id="KW-1185">Reference proteome</keyword>
<feature type="region of interest" description="Disordered" evidence="1">
    <location>
        <begin position="1"/>
        <end position="24"/>
    </location>
</feature>
<dbReference type="Pfam" id="PF20167">
    <property type="entry name" value="Transposase_32"/>
    <property type="match status" value="1"/>
</dbReference>
<accession>A0ABQ7NH60</accession>
<evidence type="ECO:0000313" key="4">
    <source>
        <dbReference type="Proteomes" id="UP000823674"/>
    </source>
</evidence>
<protein>
    <recommendedName>
        <fullName evidence="2">Putative plant transposon protein domain-containing protein</fullName>
    </recommendedName>
</protein>
<name>A0ABQ7NH60_BRACM</name>
<dbReference type="EMBL" id="JADBGQ010000002">
    <property type="protein sequence ID" value="KAG5410212.1"/>
    <property type="molecule type" value="Genomic_DNA"/>
</dbReference>
<dbReference type="Proteomes" id="UP000823674">
    <property type="component" value="Chromosome A02"/>
</dbReference>
<organism evidence="3 4">
    <name type="scientific">Brassica rapa subsp. trilocularis</name>
    <dbReference type="NCBI Taxonomy" id="1813537"/>
    <lineage>
        <taxon>Eukaryota</taxon>
        <taxon>Viridiplantae</taxon>
        <taxon>Streptophyta</taxon>
        <taxon>Embryophyta</taxon>
        <taxon>Tracheophyta</taxon>
        <taxon>Spermatophyta</taxon>
        <taxon>Magnoliopsida</taxon>
        <taxon>eudicotyledons</taxon>
        <taxon>Gunneridae</taxon>
        <taxon>Pentapetalae</taxon>
        <taxon>rosids</taxon>
        <taxon>malvids</taxon>
        <taxon>Brassicales</taxon>
        <taxon>Brassicaceae</taxon>
        <taxon>Brassiceae</taxon>
        <taxon>Brassica</taxon>
    </lineage>
</organism>
<reference evidence="3 4" key="1">
    <citation type="submission" date="2021-03" db="EMBL/GenBank/DDBJ databases">
        <authorList>
            <person name="King G.J."/>
            <person name="Bancroft I."/>
            <person name="Baten A."/>
            <person name="Bloomfield J."/>
            <person name="Borpatragohain P."/>
            <person name="He Z."/>
            <person name="Irish N."/>
            <person name="Irwin J."/>
            <person name="Liu K."/>
            <person name="Mauleon R.P."/>
            <person name="Moore J."/>
            <person name="Morris R."/>
            <person name="Ostergaard L."/>
            <person name="Wang B."/>
            <person name="Wells R."/>
        </authorList>
    </citation>
    <scope>NUCLEOTIDE SEQUENCE [LARGE SCALE GENOMIC DNA]</scope>
    <source>
        <strain evidence="3">R-o-18</strain>
        <tissue evidence="3">Leaf</tissue>
    </source>
</reference>
<evidence type="ECO:0000256" key="1">
    <source>
        <dbReference type="SAM" id="MobiDB-lite"/>
    </source>
</evidence>
<feature type="domain" description="Putative plant transposon protein" evidence="2">
    <location>
        <begin position="101"/>
        <end position="251"/>
    </location>
</feature>
<dbReference type="InterPro" id="IPR046796">
    <property type="entry name" value="Transposase_32_dom"/>
</dbReference>